<feature type="domain" description="Phosphofructokinase" evidence="7">
    <location>
        <begin position="16"/>
        <end position="302"/>
    </location>
</feature>
<dbReference type="Proteomes" id="UP000216498">
    <property type="component" value="Unassembled WGS sequence"/>
</dbReference>
<dbReference type="OrthoDB" id="9802503at2"/>
<dbReference type="GO" id="GO:0046872">
    <property type="term" value="F:metal ion binding"/>
    <property type="evidence" value="ECO:0007669"/>
    <property type="project" value="UniProtKB-KW"/>
</dbReference>
<keyword evidence="9" id="KW-1185">Reference proteome</keyword>
<dbReference type="InterPro" id="IPR050929">
    <property type="entry name" value="PFKA"/>
</dbReference>
<comment type="caution">
    <text evidence="8">The sequence shown here is derived from an EMBL/GenBank/DDBJ whole genome shotgun (WGS) entry which is preliminary data.</text>
</comment>
<dbReference type="GO" id="GO:0003872">
    <property type="term" value="F:6-phosphofructokinase activity"/>
    <property type="evidence" value="ECO:0007669"/>
    <property type="project" value="InterPro"/>
</dbReference>
<evidence type="ECO:0000259" key="7">
    <source>
        <dbReference type="Pfam" id="PF00365"/>
    </source>
</evidence>
<dbReference type="UniPathway" id="UPA00109">
    <property type="reaction ID" value="UER00182"/>
</dbReference>
<dbReference type="EMBL" id="NPMS01000006">
    <property type="protein sequence ID" value="OZU88007.1"/>
    <property type="molecule type" value="Genomic_DNA"/>
</dbReference>
<sequence length="405" mass="45145">MSNELFLIRRDLWVKRVAIGQAGGPTSVINATLVGLVKELMNDYKISFILNGYDGLVHEDIMEGTNEIIKWVVQHEHIPGACLGSGRYLMSENEITGIVNFLKRENINVLVFIGGNGTMEALHKVDLEATRQGYELQVIGLPKTVDNDINYTDHAPGFGSAAKYVAHTTRDLSYDLRSMKNFEQVRIIETMGRNAGWLTAASGFLKKHEEEGPHFIALPERQLSKEKLLDAVESAVSRHGYAIAVVSEGVLWDEGHQVGKTIINNRPVLGGISTEVEKFLSEQLNVEVRSDILGMNQRCFSSLVSEADKKEAYLTGATGGRWIKQEFSSVVVTIQRSDEADYKIQMKPIALKDVAVSGERLMPDYFIDNPKKYYKWLSPIIDGSGITYPNLSPKNGGEKKKLRNN</sequence>
<dbReference type="PIRSF" id="PIRSF036483">
    <property type="entry name" value="PFK_XF0274"/>
    <property type="match status" value="1"/>
</dbReference>
<dbReference type="Gene3D" id="3.40.50.460">
    <property type="entry name" value="Phosphofructokinase domain"/>
    <property type="match status" value="1"/>
</dbReference>
<organism evidence="8 9">
    <name type="scientific">Virgibacillus indicus</name>
    <dbReference type="NCBI Taxonomy" id="2024554"/>
    <lineage>
        <taxon>Bacteria</taxon>
        <taxon>Bacillati</taxon>
        <taxon>Bacillota</taxon>
        <taxon>Bacilli</taxon>
        <taxon>Bacillales</taxon>
        <taxon>Bacillaceae</taxon>
        <taxon>Virgibacillus</taxon>
    </lineage>
</organism>
<keyword evidence="2" id="KW-0808">Transferase</keyword>
<keyword evidence="5" id="KW-0460">Magnesium</keyword>
<proteinExistence type="inferred from homology"/>
<accession>A0A265N847</accession>
<evidence type="ECO:0000313" key="9">
    <source>
        <dbReference type="Proteomes" id="UP000216498"/>
    </source>
</evidence>
<dbReference type="GO" id="GO:0006002">
    <property type="term" value="P:fructose 6-phosphate metabolic process"/>
    <property type="evidence" value="ECO:0007669"/>
    <property type="project" value="InterPro"/>
</dbReference>
<keyword evidence="3" id="KW-0479">Metal-binding</keyword>
<evidence type="ECO:0000256" key="2">
    <source>
        <dbReference type="ARBA" id="ARBA00022679"/>
    </source>
</evidence>
<comment type="similarity">
    <text evidence="6">Belongs to the phosphofructokinase type A (PFKA) family.</text>
</comment>
<dbReference type="AlphaFoldDB" id="A0A265N847"/>
<keyword evidence="4" id="KW-0418">Kinase</keyword>
<evidence type="ECO:0000313" key="8">
    <source>
        <dbReference type="EMBL" id="OZU88007.1"/>
    </source>
</evidence>
<dbReference type="InterPro" id="IPR035966">
    <property type="entry name" value="PKF_sf"/>
</dbReference>
<dbReference type="InterPro" id="IPR000023">
    <property type="entry name" value="Phosphofructokinase_dom"/>
</dbReference>
<gene>
    <name evidence="8" type="ORF">CIL03_12780</name>
</gene>
<dbReference type="InterPro" id="IPR022953">
    <property type="entry name" value="ATP_PFK"/>
</dbReference>
<evidence type="ECO:0000256" key="1">
    <source>
        <dbReference type="ARBA" id="ARBA00001946"/>
    </source>
</evidence>
<evidence type="ECO:0000256" key="4">
    <source>
        <dbReference type="ARBA" id="ARBA00022777"/>
    </source>
</evidence>
<name>A0A265N847_9BACI</name>
<dbReference type="SUPFAM" id="SSF53784">
    <property type="entry name" value="Phosphofructokinase"/>
    <property type="match status" value="1"/>
</dbReference>
<dbReference type="PANTHER" id="PTHR45770">
    <property type="entry name" value="ATP-DEPENDENT 6-PHOSPHOFRUCTOKINASE 1"/>
    <property type="match status" value="1"/>
</dbReference>
<evidence type="ECO:0000256" key="5">
    <source>
        <dbReference type="ARBA" id="ARBA00022842"/>
    </source>
</evidence>
<reference evidence="8 9" key="1">
    <citation type="submission" date="2017-08" db="EMBL/GenBank/DDBJ databases">
        <title>Virgibacillus indicus sp. nov. and Virgibacillus profoundi sp. nov, two moderately halophilic bacteria isolated from marine sediment by using the Microfluidic Streak Plate.</title>
        <authorList>
            <person name="Xu B."/>
            <person name="Hu B."/>
            <person name="Wang J."/>
            <person name="Zhu Y."/>
            <person name="Huang L."/>
            <person name="Du W."/>
            <person name="Huang Y."/>
        </authorList>
    </citation>
    <scope>NUCLEOTIDE SEQUENCE [LARGE SCALE GENOMIC DNA]</scope>
    <source>
        <strain evidence="8 9">IO3-P2-C2</strain>
    </source>
</reference>
<evidence type="ECO:0000256" key="3">
    <source>
        <dbReference type="ARBA" id="ARBA00022723"/>
    </source>
</evidence>
<evidence type="ECO:0000256" key="6">
    <source>
        <dbReference type="ARBA" id="ARBA00038478"/>
    </source>
</evidence>
<dbReference type="Pfam" id="PF00365">
    <property type="entry name" value="PFK"/>
    <property type="match status" value="1"/>
</dbReference>
<dbReference type="Gene3D" id="3.40.50.450">
    <property type="match status" value="1"/>
</dbReference>
<protein>
    <recommendedName>
        <fullName evidence="7">Phosphofructokinase domain-containing protein</fullName>
    </recommendedName>
</protein>
<dbReference type="NCBIfam" id="NF010675">
    <property type="entry name" value="PRK14072.1"/>
    <property type="match status" value="1"/>
</dbReference>
<dbReference type="PRINTS" id="PR00476">
    <property type="entry name" value="PHFRCTKINASE"/>
</dbReference>
<comment type="cofactor">
    <cofactor evidence="1">
        <name>Mg(2+)</name>
        <dbReference type="ChEBI" id="CHEBI:18420"/>
    </cofactor>
</comment>